<keyword evidence="3" id="KW-1185">Reference proteome</keyword>
<evidence type="ECO:0000313" key="3">
    <source>
        <dbReference type="Proteomes" id="UP000823775"/>
    </source>
</evidence>
<comment type="caution">
    <text evidence="2">The sequence shown here is derived from an EMBL/GenBank/DDBJ whole genome shotgun (WGS) entry which is preliminary data.</text>
</comment>
<organism evidence="2 3">
    <name type="scientific">Datura stramonium</name>
    <name type="common">Jimsonweed</name>
    <name type="synonym">Common thornapple</name>
    <dbReference type="NCBI Taxonomy" id="4076"/>
    <lineage>
        <taxon>Eukaryota</taxon>
        <taxon>Viridiplantae</taxon>
        <taxon>Streptophyta</taxon>
        <taxon>Embryophyta</taxon>
        <taxon>Tracheophyta</taxon>
        <taxon>Spermatophyta</taxon>
        <taxon>Magnoliopsida</taxon>
        <taxon>eudicotyledons</taxon>
        <taxon>Gunneridae</taxon>
        <taxon>Pentapetalae</taxon>
        <taxon>asterids</taxon>
        <taxon>lamiids</taxon>
        <taxon>Solanales</taxon>
        <taxon>Solanaceae</taxon>
        <taxon>Solanoideae</taxon>
        <taxon>Datureae</taxon>
        <taxon>Datura</taxon>
    </lineage>
</organism>
<dbReference type="Pfam" id="PF20167">
    <property type="entry name" value="Transposase_32"/>
    <property type="match status" value="1"/>
</dbReference>
<accession>A0ABS8UMD1</accession>
<dbReference type="Proteomes" id="UP000823775">
    <property type="component" value="Unassembled WGS sequence"/>
</dbReference>
<evidence type="ECO:0000259" key="1">
    <source>
        <dbReference type="Pfam" id="PF20167"/>
    </source>
</evidence>
<sequence length="261" mass="29272">MVMDTSHEPDLDEERNIAQLHFGLKGMESYYLSFHTKWTFTEEAWAIMTGDIPQEALMFEALMWLDLVCTQLIPSKSTTYVAIEVAILTSCIMIRIHINVGEVISEQFLIKARDKATSLPFPILISQLSLRDGCPCFRPSNITCRVEEVFHLAAKRDKDGPSIKKIMLTSGLNSSPTPEVNAEALPLPPRNILLSTIGLLKIAHMARIDNAQEFNLAKVIFSMITHAIKVTMESIVYKLGNLCGCIDTLKSNVTTLREEME</sequence>
<feature type="domain" description="Putative plant transposon protein" evidence="1">
    <location>
        <begin position="35"/>
        <end position="135"/>
    </location>
</feature>
<gene>
    <name evidence="2" type="ORF">HAX54_017111</name>
</gene>
<dbReference type="EMBL" id="JACEIK010002117">
    <property type="protein sequence ID" value="MCD9559250.1"/>
    <property type="molecule type" value="Genomic_DNA"/>
</dbReference>
<name>A0ABS8UMD1_DATST</name>
<reference evidence="2 3" key="1">
    <citation type="journal article" date="2021" name="BMC Genomics">
        <title>Datura genome reveals duplications of psychoactive alkaloid biosynthetic genes and high mutation rate following tissue culture.</title>
        <authorList>
            <person name="Rajewski A."/>
            <person name="Carter-House D."/>
            <person name="Stajich J."/>
            <person name="Litt A."/>
        </authorList>
    </citation>
    <scope>NUCLEOTIDE SEQUENCE [LARGE SCALE GENOMIC DNA]</scope>
    <source>
        <strain evidence="2">AR-01</strain>
    </source>
</reference>
<evidence type="ECO:0000313" key="2">
    <source>
        <dbReference type="EMBL" id="MCD9559250.1"/>
    </source>
</evidence>
<protein>
    <recommendedName>
        <fullName evidence="1">Putative plant transposon protein domain-containing protein</fullName>
    </recommendedName>
</protein>
<proteinExistence type="predicted"/>
<dbReference type="InterPro" id="IPR046796">
    <property type="entry name" value="Transposase_32_dom"/>
</dbReference>